<dbReference type="AlphaFoldDB" id="A0A1Y1YLG0"/>
<dbReference type="CDD" id="cd00177">
    <property type="entry name" value="START"/>
    <property type="match status" value="1"/>
</dbReference>
<evidence type="ECO:0000313" key="3">
    <source>
        <dbReference type="EMBL" id="ORX98850.1"/>
    </source>
</evidence>
<dbReference type="SUPFAM" id="SSF55961">
    <property type="entry name" value="Bet v1-like"/>
    <property type="match status" value="1"/>
</dbReference>
<dbReference type="Gene3D" id="3.30.530.20">
    <property type="match status" value="1"/>
</dbReference>
<evidence type="ECO:0000313" key="4">
    <source>
        <dbReference type="Proteomes" id="UP000193498"/>
    </source>
</evidence>
<dbReference type="PANTHER" id="PTHR19308">
    <property type="entry name" value="PHOSPHATIDYLCHOLINE TRANSFER PROTEIN"/>
    <property type="match status" value="1"/>
</dbReference>
<evidence type="ECO:0000259" key="2">
    <source>
        <dbReference type="PROSITE" id="PS50848"/>
    </source>
</evidence>
<name>A0A1Y1YLG0_9FUNG</name>
<dbReference type="PANTHER" id="PTHR19308:SF14">
    <property type="entry name" value="START DOMAIN-CONTAINING PROTEIN"/>
    <property type="match status" value="1"/>
</dbReference>
<evidence type="ECO:0000256" key="1">
    <source>
        <dbReference type="SAM" id="MobiDB-lite"/>
    </source>
</evidence>
<dbReference type="InterPro" id="IPR002913">
    <property type="entry name" value="START_lipid-bd_dom"/>
</dbReference>
<feature type="region of interest" description="Disordered" evidence="1">
    <location>
        <begin position="36"/>
        <end position="56"/>
    </location>
</feature>
<proteinExistence type="predicted"/>
<sequence>MNGNTHQYSHMNGSAGTEADAGAMDAIVEKQQFGNKVTETQSTNQYQSTEEATTGVPKHPYVQECEKMTARFSSLIDEDADAPGSPWTIMVNQLQPSFLKIYKHKDADFCYKIVATADNTPETAFDLLSDVTKRPEWDDLCDSTRIIEELDAATKIQYVKMKPIWPTSARDTVLLSYVKQLEDGRYLNVTQSVVHDQCPDLTSKGTVRMEAGLAGQLNNSHGYLFHQIVTRDGSESTQAFGLFL</sequence>
<dbReference type="GO" id="GO:0005737">
    <property type="term" value="C:cytoplasm"/>
    <property type="evidence" value="ECO:0007669"/>
    <property type="project" value="UniProtKB-ARBA"/>
</dbReference>
<dbReference type="Proteomes" id="UP000193498">
    <property type="component" value="Unassembled WGS sequence"/>
</dbReference>
<dbReference type="InterPro" id="IPR023393">
    <property type="entry name" value="START-like_dom_sf"/>
</dbReference>
<gene>
    <name evidence="3" type="ORF">K493DRAFT_406459</name>
</gene>
<dbReference type="InterPro" id="IPR051213">
    <property type="entry name" value="START_lipid_transfer"/>
</dbReference>
<accession>A0A1Y1YLG0</accession>
<dbReference type="Pfam" id="PF01852">
    <property type="entry name" value="START"/>
    <property type="match status" value="1"/>
</dbReference>
<dbReference type="GO" id="GO:0008289">
    <property type="term" value="F:lipid binding"/>
    <property type="evidence" value="ECO:0007669"/>
    <property type="project" value="InterPro"/>
</dbReference>
<protein>
    <submittedName>
        <fullName evidence="3">Bet v1-like protein</fullName>
    </submittedName>
</protein>
<dbReference type="EMBL" id="MCFE01000106">
    <property type="protein sequence ID" value="ORX98850.1"/>
    <property type="molecule type" value="Genomic_DNA"/>
</dbReference>
<dbReference type="OrthoDB" id="333905at2759"/>
<feature type="compositionally biased region" description="Polar residues" evidence="1">
    <location>
        <begin position="36"/>
        <end position="52"/>
    </location>
</feature>
<dbReference type="PROSITE" id="PS50848">
    <property type="entry name" value="START"/>
    <property type="match status" value="1"/>
</dbReference>
<organism evidence="3 4">
    <name type="scientific">Basidiobolus meristosporus CBS 931.73</name>
    <dbReference type="NCBI Taxonomy" id="1314790"/>
    <lineage>
        <taxon>Eukaryota</taxon>
        <taxon>Fungi</taxon>
        <taxon>Fungi incertae sedis</taxon>
        <taxon>Zoopagomycota</taxon>
        <taxon>Entomophthoromycotina</taxon>
        <taxon>Basidiobolomycetes</taxon>
        <taxon>Basidiobolales</taxon>
        <taxon>Basidiobolaceae</taxon>
        <taxon>Basidiobolus</taxon>
    </lineage>
</organism>
<keyword evidence="4" id="KW-1185">Reference proteome</keyword>
<reference evidence="3 4" key="1">
    <citation type="submission" date="2016-07" db="EMBL/GenBank/DDBJ databases">
        <title>Pervasive Adenine N6-methylation of Active Genes in Fungi.</title>
        <authorList>
            <consortium name="DOE Joint Genome Institute"/>
            <person name="Mondo S.J."/>
            <person name="Dannebaum R.O."/>
            <person name="Kuo R.C."/>
            <person name="Labutti K."/>
            <person name="Haridas S."/>
            <person name="Kuo A."/>
            <person name="Salamov A."/>
            <person name="Ahrendt S.R."/>
            <person name="Lipzen A."/>
            <person name="Sullivan W."/>
            <person name="Andreopoulos W.B."/>
            <person name="Clum A."/>
            <person name="Lindquist E."/>
            <person name="Daum C."/>
            <person name="Ramamoorthy G.K."/>
            <person name="Gryganskyi A."/>
            <person name="Culley D."/>
            <person name="Magnuson J.K."/>
            <person name="James T.Y."/>
            <person name="O'Malley M.A."/>
            <person name="Stajich J.E."/>
            <person name="Spatafora J.W."/>
            <person name="Visel A."/>
            <person name="Grigoriev I.V."/>
        </authorList>
    </citation>
    <scope>NUCLEOTIDE SEQUENCE [LARGE SCALE GENOMIC DNA]</scope>
    <source>
        <strain evidence="3 4">CBS 931.73</strain>
    </source>
</reference>
<comment type="caution">
    <text evidence="3">The sequence shown here is derived from an EMBL/GenBank/DDBJ whole genome shotgun (WGS) entry which is preliminary data.</text>
</comment>
<feature type="domain" description="START" evidence="2">
    <location>
        <begin position="113"/>
        <end position="208"/>
    </location>
</feature>
<dbReference type="InParanoid" id="A0A1Y1YLG0"/>